<gene>
    <name evidence="1" type="ORF">DFP90_101966</name>
</gene>
<protein>
    <submittedName>
        <fullName evidence="1">Uncharacterized protein</fullName>
    </submittedName>
</protein>
<reference evidence="1 2" key="1">
    <citation type="submission" date="2018-07" db="EMBL/GenBank/DDBJ databases">
        <title>Genomic Encyclopedia of Type Strains, Phase III (KMG-III): the genomes of soil and plant-associated and newly described type strains.</title>
        <authorList>
            <person name="Whitman W."/>
        </authorList>
    </citation>
    <scope>NUCLEOTIDE SEQUENCE [LARGE SCALE GENOMIC DNA]</scope>
    <source>
        <strain evidence="1 2">CECT 8488</strain>
    </source>
</reference>
<organism evidence="1 2">
    <name type="scientific">Aestuariispira insulae</name>
    <dbReference type="NCBI Taxonomy" id="1461337"/>
    <lineage>
        <taxon>Bacteria</taxon>
        <taxon>Pseudomonadati</taxon>
        <taxon>Pseudomonadota</taxon>
        <taxon>Alphaproteobacteria</taxon>
        <taxon>Rhodospirillales</taxon>
        <taxon>Kiloniellaceae</taxon>
        <taxon>Aestuariispira</taxon>
    </lineage>
</organism>
<name>A0A3D9HXD2_9PROT</name>
<dbReference type="EMBL" id="QRDW01000001">
    <property type="protein sequence ID" value="RED54163.1"/>
    <property type="molecule type" value="Genomic_DNA"/>
</dbReference>
<evidence type="ECO:0000313" key="2">
    <source>
        <dbReference type="Proteomes" id="UP000256845"/>
    </source>
</evidence>
<comment type="caution">
    <text evidence="1">The sequence shown here is derived from an EMBL/GenBank/DDBJ whole genome shotgun (WGS) entry which is preliminary data.</text>
</comment>
<dbReference type="RefSeq" id="WP_181905190.1">
    <property type="nucleotide sequence ID" value="NZ_QRDW01000001.1"/>
</dbReference>
<dbReference type="AlphaFoldDB" id="A0A3D9HXD2"/>
<keyword evidence="2" id="KW-1185">Reference proteome</keyword>
<sequence length="58" mass="7419">MLLEIFRRLVNYLFYRTGRVHWYELNDRLLKDIGYEPGTRLPTRDHYLRREHWTDFYL</sequence>
<dbReference type="Proteomes" id="UP000256845">
    <property type="component" value="Unassembled WGS sequence"/>
</dbReference>
<proteinExistence type="predicted"/>
<accession>A0A3D9HXD2</accession>
<evidence type="ECO:0000313" key="1">
    <source>
        <dbReference type="EMBL" id="RED54163.1"/>
    </source>
</evidence>